<evidence type="ECO:0000256" key="7">
    <source>
        <dbReference type="ARBA" id="ARBA00022840"/>
    </source>
</evidence>
<dbReference type="AlphaFoldDB" id="A0A914HHA3"/>
<dbReference type="PANTHER" id="PTHR10682:SF10">
    <property type="entry name" value="POLYNUCLEOTIDE ADENYLYLTRANSFERASE"/>
    <property type="match status" value="1"/>
</dbReference>
<dbReference type="PANTHER" id="PTHR10682">
    <property type="entry name" value="POLY A POLYMERASE"/>
    <property type="match status" value="1"/>
</dbReference>
<evidence type="ECO:0000313" key="12">
    <source>
        <dbReference type="Proteomes" id="UP000887572"/>
    </source>
</evidence>
<dbReference type="EC" id="2.7.7.19" evidence="3"/>
<dbReference type="InterPro" id="IPR007012">
    <property type="entry name" value="PolA_pol_cen_dom"/>
</dbReference>
<dbReference type="GO" id="GO:0005634">
    <property type="term" value="C:nucleus"/>
    <property type="evidence" value="ECO:0007669"/>
    <property type="project" value="UniProtKB-SubCell"/>
</dbReference>
<evidence type="ECO:0000313" key="13">
    <source>
        <dbReference type="WBParaSite" id="Gr19_v10_g16939.t1"/>
    </source>
</evidence>
<keyword evidence="12" id="KW-1185">Reference proteome</keyword>
<evidence type="ECO:0000256" key="6">
    <source>
        <dbReference type="ARBA" id="ARBA00022741"/>
    </source>
</evidence>
<dbReference type="Proteomes" id="UP000887572">
    <property type="component" value="Unplaced"/>
</dbReference>
<organism evidence="12 13">
    <name type="scientific">Globodera rostochiensis</name>
    <name type="common">Golden nematode worm</name>
    <name type="synonym">Heterodera rostochiensis</name>
    <dbReference type="NCBI Taxonomy" id="31243"/>
    <lineage>
        <taxon>Eukaryota</taxon>
        <taxon>Metazoa</taxon>
        <taxon>Ecdysozoa</taxon>
        <taxon>Nematoda</taxon>
        <taxon>Chromadorea</taxon>
        <taxon>Rhabditida</taxon>
        <taxon>Tylenchina</taxon>
        <taxon>Tylenchomorpha</taxon>
        <taxon>Tylenchoidea</taxon>
        <taxon>Heteroderidae</taxon>
        <taxon>Heteroderinae</taxon>
        <taxon>Globodera</taxon>
    </lineage>
</organism>
<evidence type="ECO:0000256" key="8">
    <source>
        <dbReference type="ARBA" id="ARBA00023242"/>
    </source>
</evidence>
<protein>
    <recommendedName>
        <fullName evidence="3">polynucleotide adenylyltransferase</fullName>
        <ecNumber evidence="3">2.7.7.19</ecNumber>
    </recommendedName>
</protein>
<evidence type="ECO:0000256" key="5">
    <source>
        <dbReference type="ARBA" id="ARBA00022679"/>
    </source>
</evidence>
<feature type="domain" description="Poly(A) polymerase central" evidence="11">
    <location>
        <begin position="740"/>
        <end position="883"/>
    </location>
</feature>
<dbReference type="GO" id="GO:0005524">
    <property type="term" value="F:ATP binding"/>
    <property type="evidence" value="ECO:0007669"/>
    <property type="project" value="UniProtKB-KW"/>
</dbReference>
<comment type="subcellular location">
    <subcellularLocation>
        <location evidence="1">Nucleus</location>
    </subcellularLocation>
</comment>
<dbReference type="SUPFAM" id="SSF81301">
    <property type="entry name" value="Nucleotidyltransferase"/>
    <property type="match status" value="1"/>
</dbReference>
<dbReference type="InterPro" id="IPR002934">
    <property type="entry name" value="Polymerase_NTP_transf_dom"/>
</dbReference>
<keyword evidence="4" id="KW-0507">mRNA processing</keyword>
<proteinExistence type="inferred from homology"/>
<evidence type="ECO:0000256" key="3">
    <source>
        <dbReference type="ARBA" id="ARBA00012388"/>
    </source>
</evidence>
<dbReference type="InterPro" id="IPR043519">
    <property type="entry name" value="NT_sf"/>
</dbReference>
<comment type="catalytic activity">
    <reaction evidence="9">
        <text>RNA(n) + ATP = RNA(n)-3'-adenine ribonucleotide + diphosphate</text>
        <dbReference type="Rhea" id="RHEA:11332"/>
        <dbReference type="Rhea" id="RHEA-COMP:14527"/>
        <dbReference type="Rhea" id="RHEA-COMP:17347"/>
        <dbReference type="ChEBI" id="CHEBI:30616"/>
        <dbReference type="ChEBI" id="CHEBI:33019"/>
        <dbReference type="ChEBI" id="CHEBI:140395"/>
        <dbReference type="ChEBI" id="CHEBI:173115"/>
        <dbReference type="EC" id="2.7.7.19"/>
    </reaction>
</comment>
<dbReference type="Gene3D" id="1.10.1410.10">
    <property type="match status" value="1"/>
</dbReference>
<keyword evidence="5" id="KW-0808">Transferase</keyword>
<evidence type="ECO:0000259" key="10">
    <source>
        <dbReference type="Pfam" id="PF01909"/>
    </source>
</evidence>
<name>A0A914HHA3_GLORO</name>
<dbReference type="GO" id="GO:0006397">
    <property type="term" value="P:mRNA processing"/>
    <property type="evidence" value="ECO:0007669"/>
    <property type="project" value="UniProtKB-KW"/>
</dbReference>
<dbReference type="Pfam" id="PF04928">
    <property type="entry name" value="PAP_central"/>
    <property type="match status" value="1"/>
</dbReference>
<feature type="domain" description="Polymerase nucleotidyl transferase" evidence="10">
    <location>
        <begin position="546"/>
        <end position="588"/>
    </location>
</feature>
<dbReference type="WBParaSite" id="Gr19_v10_g16939.t1">
    <property type="protein sequence ID" value="Gr19_v10_g16939.t1"/>
    <property type="gene ID" value="Gr19_v10_g16939"/>
</dbReference>
<evidence type="ECO:0000259" key="11">
    <source>
        <dbReference type="Pfam" id="PF04928"/>
    </source>
</evidence>
<evidence type="ECO:0000256" key="9">
    <source>
        <dbReference type="ARBA" id="ARBA00048830"/>
    </source>
</evidence>
<evidence type="ECO:0000256" key="4">
    <source>
        <dbReference type="ARBA" id="ARBA00022664"/>
    </source>
</evidence>
<keyword evidence="6" id="KW-0547">Nucleotide-binding</keyword>
<evidence type="ECO:0000256" key="2">
    <source>
        <dbReference type="ARBA" id="ARBA00010912"/>
    </source>
</evidence>
<comment type="similarity">
    <text evidence="2">Belongs to the poly(A) polymerase family.</text>
</comment>
<dbReference type="SUPFAM" id="SSF81631">
    <property type="entry name" value="PAP/OAS1 substrate-binding domain"/>
    <property type="match status" value="1"/>
</dbReference>
<dbReference type="GO" id="GO:1990817">
    <property type="term" value="F:poly(A) RNA polymerase activity"/>
    <property type="evidence" value="ECO:0007669"/>
    <property type="project" value="UniProtKB-EC"/>
</dbReference>
<keyword evidence="7" id="KW-0067">ATP-binding</keyword>
<dbReference type="Gene3D" id="3.30.70.590">
    <property type="entry name" value="Poly(A) polymerase predicted RNA binding domain"/>
    <property type="match status" value="1"/>
</dbReference>
<keyword evidence="8" id="KW-0539">Nucleus</keyword>
<accession>A0A914HHA3</accession>
<evidence type="ECO:0000256" key="1">
    <source>
        <dbReference type="ARBA" id="ARBA00004123"/>
    </source>
</evidence>
<dbReference type="Gene3D" id="3.30.460.10">
    <property type="entry name" value="Beta Polymerase, domain 2"/>
    <property type="match status" value="1"/>
</dbReference>
<reference evidence="13" key="1">
    <citation type="submission" date="2022-11" db="UniProtKB">
        <authorList>
            <consortium name="WormBaseParasite"/>
        </authorList>
    </citation>
    <scope>IDENTIFICATION</scope>
</reference>
<dbReference type="Pfam" id="PF01909">
    <property type="entry name" value="NTP_transf_2"/>
    <property type="match status" value="1"/>
</dbReference>
<sequence>MAADITVWMCRFEQLVQQQQLEAVRHELETMWLFFRSSYDIFWDVQQPFAEYETEQKLACAINNFILKIEEFVASHKNVPSDEKKTLADWHKLKDSTFDDLKLDEIDENNKIGDENCVEPVELVQKLHFEEFRKFSLSKIEENATKWAQIVDVLSTKNESKRNILQFLKFGDVKILFKMLGIVLNTENFVDCANIECANSTNLVESLEDKPNLNCDSEEDEKIIEKDENIEKICLSSIKLRNDLPQIEMLEENEKEISKEKDPKIVEKNKNEKRKNSLAKEWTRIGPLNLKAFCEDAFLYGKYAEFVSAPSDGLLVLLDIGAYANEIGQRIQMVEELHKIDNKLVPNLCHVEIKPIKDEWTQLLEAEYDNVDAVPALEWKLHQILWKILNFHQNSEAVVENADNEMRNVKAQIHLRKFAMALLADQTKFGNLWTKIEQKKRQKLLQNISGMRCGHIRFDHLKLRWQKMDAQIQIDQLLFNKLPESEQKSNKNLCPIFPKLSQQLNFVENIKNETKMSENLDNYLEEIVYKNAAEFDEKIKKSLPKIKAIFDEWSEGHDVQLLITGSFLLGTHTIHSDVDLLCIVPGKVIKKVQFFGTDPTQCQQQERVCSDGTNSSLYCQLCQNELVTGLLKSTNGPVLMIKFMFDQIPYDVTFVTIPDRKTLPPKMDDQTLEDLIAKFKKPSEINTKMLRVLSSYRSTLFIDNLILDGQNNGNWQQILRTDASLAQQKKDKTFNKNAKNFRTLILMLKLWAKNNYIYSTKYGYLSGTILTIMVTKIVLLYPNASVPFLSEKFFLIYSTRPLFLPIQLNELNESTGTVNPFFVRNPVEQEMPVYTPTFPEQNAASSITHCGATVIRKAMVSALTQIKSADAAKLFEWNQLFNKSIDFVEKYTYFVLINCVGEEQFGLDKFCQFVDGRIRRQIVYDLDPKYGPNIGTHLFPNIYRHKNCAISNKFLIFPFRLNFCTVWLLGINSRVNKAQMAPLLAQFDGTIKRDYLKYNPTQNNESAGGGGKSKRHKEFKMPQIEDIEATFGQSKLALKSILVNKWEMIDTLESDEEKLFKILK</sequence>